<comment type="caution">
    <text evidence="1">The sequence shown here is derived from an EMBL/GenBank/DDBJ whole genome shotgun (WGS) entry which is preliminary data.</text>
</comment>
<proteinExistence type="predicted"/>
<reference evidence="1 2" key="1">
    <citation type="submission" date="2019-02" db="EMBL/GenBank/DDBJ databases">
        <title>Genomic Encyclopedia of Type Strains, Phase IV (KMG-IV): sequencing the most valuable type-strain genomes for metagenomic binning, comparative biology and taxonomic classification.</title>
        <authorList>
            <person name="Goeker M."/>
        </authorList>
    </citation>
    <scope>NUCLEOTIDE SEQUENCE [LARGE SCALE GENOMIC DNA]</scope>
    <source>
        <strain evidence="1 2">DSM 10617</strain>
    </source>
</reference>
<dbReference type="AlphaFoldDB" id="A0A4Q7L9Y3"/>
<dbReference type="OrthoDB" id="8910755at2"/>
<name>A0A4Q7L9Y3_9BURK</name>
<evidence type="ECO:0000313" key="2">
    <source>
        <dbReference type="Proteomes" id="UP000293433"/>
    </source>
</evidence>
<protein>
    <submittedName>
        <fullName evidence="1">Uncharacterized protein</fullName>
    </submittedName>
</protein>
<gene>
    <name evidence="1" type="ORF">EV685_3957</name>
</gene>
<organism evidence="1 2">
    <name type="scientific">Sphaerotilus mobilis</name>
    <dbReference type="NCBI Taxonomy" id="47994"/>
    <lineage>
        <taxon>Bacteria</taxon>
        <taxon>Pseudomonadati</taxon>
        <taxon>Pseudomonadota</taxon>
        <taxon>Betaproteobacteria</taxon>
        <taxon>Burkholderiales</taxon>
        <taxon>Sphaerotilaceae</taxon>
        <taxon>Sphaerotilus</taxon>
    </lineage>
</organism>
<keyword evidence="2" id="KW-1185">Reference proteome</keyword>
<dbReference type="Proteomes" id="UP000293433">
    <property type="component" value="Unassembled WGS sequence"/>
</dbReference>
<dbReference type="RefSeq" id="WP_130483768.1">
    <property type="nucleotide sequence ID" value="NZ_SGWV01000013.1"/>
</dbReference>
<accession>A0A4Q7L9Y3</accession>
<dbReference type="EMBL" id="SGWV01000013">
    <property type="protein sequence ID" value="RZS46925.1"/>
    <property type="molecule type" value="Genomic_DNA"/>
</dbReference>
<sequence length="117" mass="12992">MPLNFLRGLFGSNEIKSLAQSLATELARRYPPTMASGQGRKLSPQAVTNILESVITKAVTKTQEWRLGVVGKARLGNALRWEMKERGYPEPFIEMVTEALVVYMTRRAAGPVSDGKR</sequence>
<evidence type="ECO:0000313" key="1">
    <source>
        <dbReference type="EMBL" id="RZS46925.1"/>
    </source>
</evidence>